<feature type="signal peptide" evidence="2">
    <location>
        <begin position="1"/>
        <end position="24"/>
    </location>
</feature>
<dbReference type="AlphaFoldDB" id="A0A512N2L8"/>
<dbReference type="Proteomes" id="UP000321058">
    <property type="component" value="Unassembled WGS sequence"/>
</dbReference>
<protein>
    <submittedName>
        <fullName evidence="3">Uncharacterized protein</fullName>
    </submittedName>
</protein>
<dbReference type="OrthoDB" id="5945145at2"/>
<feature type="chain" id="PRO_5022224235" evidence="2">
    <location>
        <begin position="25"/>
        <end position="247"/>
    </location>
</feature>
<name>A0A512N2L8_9HYPH</name>
<feature type="compositionally biased region" description="Low complexity" evidence="1">
    <location>
        <begin position="21"/>
        <end position="30"/>
    </location>
</feature>
<organism evidence="3 4">
    <name type="scientific">Reyranella soli</name>
    <dbReference type="NCBI Taxonomy" id="1230389"/>
    <lineage>
        <taxon>Bacteria</taxon>
        <taxon>Pseudomonadati</taxon>
        <taxon>Pseudomonadota</taxon>
        <taxon>Alphaproteobacteria</taxon>
        <taxon>Hyphomicrobiales</taxon>
        <taxon>Reyranellaceae</taxon>
        <taxon>Reyranella</taxon>
    </lineage>
</organism>
<feature type="region of interest" description="Disordered" evidence="1">
    <location>
        <begin position="21"/>
        <end position="63"/>
    </location>
</feature>
<evidence type="ECO:0000313" key="4">
    <source>
        <dbReference type="Proteomes" id="UP000321058"/>
    </source>
</evidence>
<evidence type="ECO:0000313" key="3">
    <source>
        <dbReference type="EMBL" id="GEP53228.1"/>
    </source>
</evidence>
<proteinExistence type="predicted"/>
<keyword evidence="2" id="KW-0732">Signal</keyword>
<dbReference type="EMBL" id="BKAJ01000004">
    <property type="protein sequence ID" value="GEP53228.1"/>
    <property type="molecule type" value="Genomic_DNA"/>
</dbReference>
<comment type="caution">
    <text evidence="3">The sequence shown here is derived from an EMBL/GenBank/DDBJ whole genome shotgun (WGS) entry which is preliminary data.</text>
</comment>
<gene>
    <name evidence="3" type="ORF">RSO01_03940</name>
</gene>
<feature type="compositionally biased region" description="Low complexity" evidence="1">
    <location>
        <begin position="36"/>
        <end position="45"/>
    </location>
</feature>
<dbReference type="RefSeq" id="WP_147145605.1">
    <property type="nucleotide sequence ID" value="NZ_BKAJ01000004.1"/>
</dbReference>
<sequence>MTQSKFVALASLIAAGLLGSAAQAQQQPPAAGGPPQGQQQGQQPGYAGGPGPGQPPGTVGGPPAPVVFVTSVEVLRSDRNGGLDVVRVRGLVTGSDWSQPHLIPITQGQPRDGMLDLIFQASAPAGAAGLGPFMPVEAILPVETGHPYKGVRVRGGNNAISLKAIPGYAEAAAPKEDCAKCIGKFFVAKGANPPAGAAADNVVREADLPYTLRIIKPTDGIPSYALDPNRLTLLLSEDGRIVDGAWD</sequence>
<evidence type="ECO:0000256" key="1">
    <source>
        <dbReference type="SAM" id="MobiDB-lite"/>
    </source>
</evidence>
<reference evidence="3 4" key="1">
    <citation type="submission" date="2019-07" db="EMBL/GenBank/DDBJ databases">
        <title>Whole genome shotgun sequence of Reyranella soli NBRC 108950.</title>
        <authorList>
            <person name="Hosoyama A."/>
            <person name="Uohara A."/>
            <person name="Ohji S."/>
            <person name="Ichikawa N."/>
        </authorList>
    </citation>
    <scope>NUCLEOTIDE SEQUENCE [LARGE SCALE GENOMIC DNA]</scope>
    <source>
        <strain evidence="3 4">NBRC 108950</strain>
    </source>
</reference>
<keyword evidence="4" id="KW-1185">Reference proteome</keyword>
<accession>A0A512N2L8</accession>
<evidence type="ECO:0000256" key="2">
    <source>
        <dbReference type="SAM" id="SignalP"/>
    </source>
</evidence>